<organism evidence="5 6">
    <name type="scientific">Grifola frondosa</name>
    <name type="common">Maitake</name>
    <name type="synonym">Polyporus frondosus</name>
    <dbReference type="NCBI Taxonomy" id="5627"/>
    <lineage>
        <taxon>Eukaryota</taxon>
        <taxon>Fungi</taxon>
        <taxon>Dikarya</taxon>
        <taxon>Basidiomycota</taxon>
        <taxon>Agaricomycotina</taxon>
        <taxon>Agaricomycetes</taxon>
        <taxon>Polyporales</taxon>
        <taxon>Grifolaceae</taxon>
        <taxon>Grifola</taxon>
    </lineage>
</organism>
<dbReference type="Proteomes" id="UP000092993">
    <property type="component" value="Unassembled WGS sequence"/>
</dbReference>
<dbReference type="AlphaFoldDB" id="A0A1C7M554"/>
<dbReference type="SUPFAM" id="SSF53335">
    <property type="entry name" value="S-adenosyl-L-methionine-dependent methyltransferases"/>
    <property type="match status" value="1"/>
</dbReference>
<dbReference type="CDD" id="cd02440">
    <property type="entry name" value="AdoMet_MTases"/>
    <property type="match status" value="1"/>
</dbReference>
<evidence type="ECO:0000256" key="1">
    <source>
        <dbReference type="ARBA" id="ARBA00008361"/>
    </source>
</evidence>
<keyword evidence="6" id="KW-1185">Reference proteome</keyword>
<dbReference type="PANTHER" id="PTHR12176">
    <property type="entry name" value="SAM-DEPENDENT METHYLTRANSFERASE SUPERFAMILY PROTEIN"/>
    <property type="match status" value="1"/>
</dbReference>
<proteinExistence type="inferred from homology"/>
<comment type="similarity">
    <text evidence="1">Belongs to the methyltransferase superfamily.</text>
</comment>
<dbReference type="OrthoDB" id="411785at2759"/>
<dbReference type="InterPro" id="IPR051419">
    <property type="entry name" value="Lys/N-term_MeTrsfase_sf"/>
</dbReference>
<comment type="caution">
    <text evidence="5">The sequence shown here is derived from an EMBL/GenBank/DDBJ whole genome shotgun (WGS) entry which is preliminary data.</text>
</comment>
<dbReference type="OMA" id="HWAVMDA"/>
<dbReference type="GO" id="GO:0032259">
    <property type="term" value="P:methylation"/>
    <property type="evidence" value="ECO:0007669"/>
    <property type="project" value="UniProtKB-KW"/>
</dbReference>
<gene>
    <name evidence="5" type="primary">METTL13</name>
    <name evidence="5" type="ORF">A0H81_07822</name>
</gene>
<dbReference type="Gene3D" id="3.40.50.150">
    <property type="entry name" value="Vaccinia Virus protein VP39"/>
    <property type="match status" value="1"/>
</dbReference>
<dbReference type="Pfam" id="PF13649">
    <property type="entry name" value="Methyltransf_25"/>
    <property type="match status" value="1"/>
</dbReference>
<dbReference type="GO" id="GO:0008168">
    <property type="term" value="F:methyltransferase activity"/>
    <property type="evidence" value="ECO:0007669"/>
    <property type="project" value="UniProtKB-KW"/>
</dbReference>
<dbReference type="STRING" id="5627.A0A1C7M554"/>
<keyword evidence="2 5" id="KW-0489">Methyltransferase</keyword>
<dbReference type="PANTHER" id="PTHR12176:SF80">
    <property type="entry name" value="EEF1A LYSINE METHYLTRANSFERASE 4"/>
    <property type="match status" value="1"/>
</dbReference>
<dbReference type="InterPro" id="IPR041698">
    <property type="entry name" value="Methyltransf_25"/>
</dbReference>
<protein>
    <submittedName>
        <fullName evidence="5">Methyltransferase-like protein 13</fullName>
    </submittedName>
</protein>
<name>A0A1C7M554_GRIFR</name>
<dbReference type="EMBL" id="LUGG01000009">
    <property type="protein sequence ID" value="OBZ72113.1"/>
    <property type="molecule type" value="Genomic_DNA"/>
</dbReference>
<keyword evidence="3 5" id="KW-0808">Transferase</keyword>
<evidence type="ECO:0000313" key="6">
    <source>
        <dbReference type="Proteomes" id="UP000092993"/>
    </source>
</evidence>
<evidence type="ECO:0000259" key="4">
    <source>
        <dbReference type="Pfam" id="PF13649"/>
    </source>
</evidence>
<dbReference type="InterPro" id="IPR029063">
    <property type="entry name" value="SAM-dependent_MTases_sf"/>
</dbReference>
<sequence>MKTSYILTGARRVLRELRLHFTHHGTGKSSVSRRLGNQEDASVYRVPTPDTIDMESDDSSFDWFKSYGDVAGIFRELLPDKSARILMLGCGNSKLSEEIYDDGYKNIVNIDYSGVLIEKMRQKYIESHPEMEWHEMDIRELSFASDTFDVAIDKDHDEPGTMDAMMTTKGDVWDPSQEVIDNCTQEVDEVLRVLRKGGTFLYLTFGQPHFRRRYLTRAETTLEVRALGEAFHYYLYIVRT</sequence>
<evidence type="ECO:0000313" key="5">
    <source>
        <dbReference type="EMBL" id="OBZ72113.1"/>
    </source>
</evidence>
<evidence type="ECO:0000256" key="3">
    <source>
        <dbReference type="ARBA" id="ARBA00022679"/>
    </source>
</evidence>
<accession>A0A1C7M554</accession>
<reference evidence="5 6" key="1">
    <citation type="submission" date="2016-03" db="EMBL/GenBank/DDBJ databases">
        <title>Whole genome sequencing of Grifola frondosa 9006-11.</title>
        <authorList>
            <person name="Min B."/>
            <person name="Park H."/>
            <person name="Kim J.-G."/>
            <person name="Cho H."/>
            <person name="Oh Y.-L."/>
            <person name="Kong W.-S."/>
            <person name="Choi I.-G."/>
        </authorList>
    </citation>
    <scope>NUCLEOTIDE SEQUENCE [LARGE SCALE GENOMIC DNA]</scope>
    <source>
        <strain evidence="5 6">9006-11</strain>
    </source>
</reference>
<feature type="domain" description="Methyltransferase" evidence="4">
    <location>
        <begin position="85"/>
        <end position="153"/>
    </location>
</feature>
<evidence type="ECO:0000256" key="2">
    <source>
        <dbReference type="ARBA" id="ARBA00022603"/>
    </source>
</evidence>